<name>A0A1R3JJR7_9ROSI</name>
<keyword evidence="2" id="KW-1185">Reference proteome</keyword>
<evidence type="ECO:0000313" key="2">
    <source>
        <dbReference type="Proteomes" id="UP000187203"/>
    </source>
</evidence>
<reference evidence="2" key="1">
    <citation type="submission" date="2013-09" db="EMBL/GenBank/DDBJ databases">
        <title>Corchorus olitorius genome sequencing.</title>
        <authorList>
            <person name="Alam M."/>
            <person name="Haque M.S."/>
            <person name="Islam M.S."/>
            <person name="Emdad E.M."/>
            <person name="Islam M.M."/>
            <person name="Ahmed B."/>
            <person name="Halim A."/>
            <person name="Hossen Q.M.M."/>
            <person name="Hossain M.Z."/>
            <person name="Ahmed R."/>
            <person name="Khan M.M."/>
            <person name="Islam R."/>
            <person name="Rashid M.M."/>
            <person name="Khan S.A."/>
            <person name="Rahman M.S."/>
            <person name="Alam M."/>
            <person name="Yahiya A.S."/>
            <person name="Khan M.S."/>
            <person name="Azam M.S."/>
            <person name="Haque T."/>
            <person name="Lashkar M.Z.H."/>
            <person name="Akhand A.I."/>
            <person name="Morshed G."/>
            <person name="Roy S."/>
            <person name="Uddin K.S."/>
            <person name="Rabeya T."/>
            <person name="Hossain A.S."/>
            <person name="Chowdhury A."/>
            <person name="Snigdha A.R."/>
            <person name="Mortoza M.S."/>
            <person name="Matin S.A."/>
            <person name="Hoque S.M.E."/>
            <person name="Islam M.K."/>
            <person name="Roy D.K."/>
            <person name="Haider R."/>
            <person name="Moosa M.M."/>
            <person name="Elias S.M."/>
            <person name="Hasan A.M."/>
            <person name="Jahan S."/>
            <person name="Shafiuddin M."/>
            <person name="Mahmood N."/>
            <person name="Shommy N.S."/>
        </authorList>
    </citation>
    <scope>NUCLEOTIDE SEQUENCE [LARGE SCALE GENOMIC DNA]</scope>
    <source>
        <strain evidence="2">cv. O-4</strain>
    </source>
</reference>
<proteinExistence type="predicted"/>
<evidence type="ECO:0000313" key="1">
    <source>
        <dbReference type="EMBL" id="OMO95101.1"/>
    </source>
</evidence>
<dbReference type="EMBL" id="AWUE01015895">
    <property type="protein sequence ID" value="OMO95101.1"/>
    <property type="molecule type" value="Genomic_DNA"/>
</dbReference>
<dbReference type="AlphaFoldDB" id="A0A1R3JJR7"/>
<comment type="caution">
    <text evidence="1">The sequence shown here is derived from an EMBL/GenBank/DDBJ whole genome shotgun (WGS) entry which is preliminary data.</text>
</comment>
<organism evidence="1 2">
    <name type="scientific">Corchorus olitorius</name>
    <dbReference type="NCBI Taxonomy" id="93759"/>
    <lineage>
        <taxon>Eukaryota</taxon>
        <taxon>Viridiplantae</taxon>
        <taxon>Streptophyta</taxon>
        <taxon>Embryophyta</taxon>
        <taxon>Tracheophyta</taxon>
        <taxon>Spermatophyta</taxon>
        <taxon>Magnoliopsida</taxon>
        <taxon>eudicotyledons</taxon>
        <taxon>Gunneridae</taxon>
        <taxon>Pentapetalae</taxon>
        <taxon>rosids</taxon>
        <taxon>malvids</taxon>
        <taxon>Malvales</taxon>
        <taxon>Malvaceae</taxon>
        <taxon>Grewioideae</taxon>
        <taxon>Apeibeae</taxon>
        <taxon>Corchorus</taxon>
    </lineage>
</organism>
<dbReference type="Proteomes" id="UP000187203">
    <property type="component" value="Unassembled WGS sequence"/>
</dbReference>
<sequence length="266" mass="28617">MEVISKQTSFVAGDNENMELNESHRAALEKSVNLPREDNFANLIGPALADREGIRDNQAINRNYESEGLFKLDGPIYGNMPGLRPSDMGLGVAKNIEEQSGKCIRTAQVDHDAHSSSLPIDPFISNQKGGAALKSFVFGFGMEKTSHSSWVRKVTGRVMKKYSFETLVAEPNVKEGRKRISIQREVRTAAGGSTKRSRDGVNIPNARLVEAALDTTAKAAMDAAHGGVKAAAGPSSTSKNPNFVMEEIGCGSGTTIDGTLSYEIDE</sequence>
<dbReference type="OrthoDB" id="10636610at2759"/>
<gene>
    <name evidence="1" type="ORF">COLO4_16064</name>
</gene>
<accession>A0A1R3JJR7</accession>
<protein>
    <submittedName>
        <fullName evidence="1">Uncharacterized protein</fullName>
    </submittedName>
</protein>